<feature type="domain" description="Globin" evidence="4">
    <location>
        <begin position="705"/>
        <end position="908"/>
    </location>
</feature>
<dbReference type="PROSITE" id="PS52042">
    <property type="entry name" value="GLOBIN_CP_ADGB"/>
    <property type="match status" value="1"/>
</dbReference>
<dbReference type="PROSITE" id="PS50096">
    <property type="entry name" value="IQ"/>
    <property type="match status" value="1"/>
</dbReference>
<dbReference type="CDD" id="cd22307">
    <property type="entry name" value="Adgb_C_mid-like"/>
    <property type="match status" value="1"/>
</dbReference>
<dbReference type="InterPro" id="IPR054094">
    <property type="entry name" value="Androglobin_IV"/>
</dbReference>
<feature type="region of interest" description="Disordered" evidence="2">
    <location>
        <begin position="460"/>
        <end position="499"/>
    </location>
</feature>
<feature type="compositionally biased region" description="Low complexity" evidence="2">
    <location>
        <begin position="334"/>
        <end position="346"/>
    </location>
</feature>
<dbReference type="GO" id="GO:0004198">
    <property type="term" value="F:calcium-dependent cysteine-type endopeptidase activity"/>
    <property type="evidence" value="ECO:0007669"/>
    <property type="project" value="InterPro"/>
</dbReference>
<feature type="region of interest" description="Disordered" evidence="2">
    <location>
        <begin position="1461"/>
        <end position="1481"/>
    </location>
</feature>
<dbReference type="GeneID" id="115884596"/>
<feature type="compositionally biased region" description="Basic and acidic residues" evidence="2">
    <location>
        <begin position="477"/>
        <end position="486"/>
    </location>
</feature>
<accession>A0A6J2Y7Y6</accession>
<keyword evidence="5" id="KW-1185">Reference proteome</keyword>
<reference evidence="6" key="1">
    <citation type="submission" date="2025-08" db="UniProtKB">
        <authorList>
            <consortium name="RefSeq"/>
        </authorList>
    </citation>
    <scope>IDENTIFICATION</scope>
    <source>
        <tissue evidence="6">Gonads</tissue>
    </source>
</reference>
<dbReference type="Pfam" id="PF22068">
    <property type="entry name" value="Androglobin_II"/>
    <property type="match status" value="1"/>
</dbReference>
<feature type="compositionally biased region" description="Basic and acidic residues" evidence="2">
    <location>
        <begin position="1156"/>
        <end position="1166"/>
    </location>
</feature>
<dbReference type="OrthoDB" id="9374162at2759"/>
<dbReference type="Proteomes" id="UP000504635">
    <property type="component" value="Unplaced"/>
</dbReference>
<evidence type="ECO:0000256" key="2">
    <source>
        <dbReference type="SAM" id="MobiDB-lite"/>
    </source>
</evidence>
<dbReference type="PROSITE" id="PS50203">
    <property type="entry name" value="CALPAIN_CAT"/>
    <property type="match status" value="1"/>
</dbReference>
<feature type="region of interest" description="Disordered" evidence="2">
    <location>
        <begin position="231"/>
        <end position="252"/>
    </location>
</feature>
<feature type="domain" description="Calpain catalytic" evidence="3">
    <location>
        <begin position="85"/>
        <end position="274"/>
    </location>
</feature>
<feature type="compositionally biased region" description="Basic and acidic residues" evidence="2">
    <location>
        <begin position="1461"/>
        <end position="1475"/>
    </location>
</feature>
<feature type="region of interest" description="Disordered" evidence="2">
    <location>
        <begin position="1146"/>
        <end position="1212"/>
    </location>
</feature>
<dbReference type="SUPFAM" id="SSF54001">
    <property type="entry name" value="Cysteine proteinases"/>
    <property type="match status" value="1"/>
</dbReference>
<proteinExistence type="predicted"/>
<sequence>MSKQKGKLSKTEAYSFFEDALVTTELSGTDHETLPFQEWNDLDINMEKWDLSAGTKDKIAQFQETSTSFEDHQQVHLPPSIFCDSWKKLSEVFSNVNFVIFVNKPTYPDLISNSRHVLHSYFYRSFISSIETLLYIGSTMPFPEEHGTTGFAAAVGRFWRPWHHIYSNCKIQKNQGEHTPLYNPSGKYVVRLFWMGSWRKIYVDDYLPLDKSENLLLPTLIAPKKDIEVVDEEADKSPKSQKSTKRPKSKDRSLSRKETVEIWPFLLCKALLKIGCLSWSSKRELNHFDIIQCLTGWVPQRIRTDVLNSTDLWELLMAYVRPFEWDEDKKHSSSSKQTASSKQSKMTSKETGKKSKTVIPSGIENMREGDYFVIAACDNFELSLVKERNNSVVTNSVFLNQIRDIPLIKPPPRPELAYWQTFRYEYWATEQGIIPPDIKKLNIKSLNIVSPFDQLANKMKTTEGGDDFSDTSPELEALDKKSDKSSKSSKKTAKMKSMKNQLQPDPSFWIDFSEIQDTLLYITIYFQPRLFKSRAKVSDLNFLYKATDYKHIVNPLELSCSRNEPVYIFLDSIDSKFLVINFSQTGNTEHLERTTEETMHSLASCEGEDLDFCLSLLLKKTEETFSLNMDQFSSSQWANKSFFVCPFNTKPVNFLLEEYYWRSNSFGRAATNIQTVGSKSVMLEAKPGRVCFRLWISSHCSYVIQLFCDTPLTIGCLEEFYTACATESESLTNKCYELSDCFGKLVQSFGTEDYELHLKNFFLCYKSEEDLKKKDSLIIHKAFLDELYKMISANCSLPNSLDCTKLILLQLKTFDYINPYSEDDLHVPEEIFENINQTQYYKEMQKAAVKIQAFFKGIYIRRIMKKMNENHKQYFSIFETLKKVYQEIFSSEKRLNFCPTLFRRFFEREDMKHFKEKFDLYKDMASVLALINFNNAISVPEPRWVCICRYQFHINSTKPLFIKINLFCNLDMYYVRVFDNDSQKEMKRYTTNVAVEEYASNIHGYTVLCYAFVKEPRKVYWKLIIATQKMSRHDLIILQQNNVASISFTEPYMPNFNQKICRYCVKVDSESFLTAHLTTSYDNARMKLKLLDSKNKVLREASGIGGVLLPLMHLHDSKSNEDDNASKLKKSTETCLSEVTYGKLGETKTKKKKSRASVEIKQDNFKHGSTQDLSMKGDSISKRSVSLKLKSSEKLSQRSATSQANRNNEKMSDSLAKLTEAIRSEYVLEANVVDQSWPLTSKEWTNVQNCRKSQYLYQTTESDEKHKVTPSQKKPHLATEPPFFVLDLVYGAAEGLEFLEDNLKLEKRKRTKRKWFEKDKGRFSKAREFRTQFLNNHTIIRKLSLKDGDRSNTAEDFLEKIVEEFPIEEFLTVPLESVDDDTCKVKRDADYIAEERALEETLEAYENEEKLAKEKLNELINKQIEDLSMLNSWFEEIRGDSSFMIQEALNEQHQYLKKVEQEIQKDKSAKKGGDKKNKKKK</sequence>
<dbReference type="InterPro" id="IPR057249">
    <property type="entry name" value="Globin_CP_ADGB"/>
</dbReference>
<gene>
    <name evidence="6" type="primary">LOC115884596</name>
</gene>
<evidence type="ECO:0000259" key="3">
    <source>
        <dbReference type="PROSITE" id="PS50203"/>
    </source>
</evidence>
<dbReference type="InterPro" id="IPR038765">
    <property type="entry name" value="Papain-like_cys_pep_sf"/>
</dbReference>
<feature type="region of interest" description="Disordered" evidence="2">
    <location>
        <begin position="330"/>
        <end position="359"/>
    </location>
</feature>
<dbReference type="InParanoid" id="A0A6J2Y7Y6"/>
<evidence type="ECO:0000256" key="1">
    <source>
        <dbReference type="PROSITE-ProRule" id="PRU00239"/>
    </source>
</evidence>
<protein>
    <submittedName>
        <fullName evidence="6">Androglobin-like</fullName>
    </submittedName>
</protein>
<dbReference type="PANTHER" id="PTHR46298">
    <property type="entry name" value="ANDROGLOBIN"/>
    <property type="match status" value="1"/>
</dbReference>
<evidence type="ECO:0000313" key="6">
    <source>
        <dbReference type="RefSeq" id="XP_030759085.1"/>
    </source>
</evidence>
<evidence type="ECO:0000313" key="5">
    <source>
        <dbReference type="Proteomes" id="UP000504635"/>
    </source>
</evidence>
<dbReference type="Pfam" id="PF22069">
    <property type="entry name" value="Androglobin_IV"/>
    <property type="match status" value="1"/>
</dbReference>
<evidence type="ECO:0000259" key="4">
    <source>
        <dbReference type="PROSITE" id="PS52042"/>
    </source>
</evidence>
<dbReference type="InterPro" id="IPR054093">
    <property type="entry name" value="Androglobin_II"/>
</dbReference>
<dbReference type="KEGG" id="soy:115884596"/>
<feature type="compositionally biased region" description="Basic residues" evidence="2">
    <location>
        <begin position="487"/>
        <end position="497"/>
    </location>
</feature>
<dbReference type="GO" id="GO:0006508">
    <property type="term" value="P:proteolysis"/>
    <property type="evidence" value="ECO:0007669"/>
    <property type="project" value="InterPro"/>
</dbReference>
<organism evidence="5 6">
    <name type="scientific">Sitophilus oryzae</name>
    <name type="common">Rice weevil</name>
    <name type="synonym">Curculio oryzae</name>
    <dbReference type="NCBI Taxonomy" id="7048"/>
    <lineage>
        <taxon>Eukaryota</taxon>
        <taxon>Metazoa</taxon>
        <taxon>Ecdysozoa</taxon>
        <taxon>Arthropoda</taxon>
        <taxon>Hexapoda</taxon>
        <taxon>Insecta</taxon>
        <taxon>Pterygota</taxon>
        <taxon>Neoptera</taxon>
        <taxon>Endopterygota</taxon>
        <taxon>Coleoptera</taxon>
        <taxon>Polyphaga</taxon>
        <taxon>Cucujiformia</taxon>
        <taxon>Curculionidae</taxon>
        <taxon>Dryophthorinae</taxon>
        <taxon>Sitophilus</taxon>
    </lineage>
</organism>
<dbReference type="PANTHER" id="PTHR46298:SF1">
    <property type="entry name" value="ANDROGLOBIN"/>
    <property type="match status" value="1"/>
</dbReference>
<dbReference type="InterPro" id="IPR001300">
    <property type="entry name" value="Peptidase_C2_calpain_cat"/>
</dbReference>
<dbReference type="RefSeq" id="XP_030759085.1">
    <property type="nucleotide sequence ID" value="XM_030903225.1"/>
</dbReference>
<dbReference type="InterPro" id="IPR053033">
    <property type="entry name" value="Androglobin-like"/>
</dbReference>
<comment type="caution">
    <text evidence="1">Lacks conserved residue(s) required for the propagation of feature annotation.</text>
</comment>
<name>A0A6J2Y7Y6_SITOR</name>